<accession>A0A1V6MV50</accession>
<proteinExistence type="predicted"/>
<gene>
    <name evidence="2" type="ORF">BM536_011055</name>
</gene>
<evidence type="ECO:0000313" key="2">
    <source>
        <dbReference type="EMBL" id="OQD56186.1"/>
    </source>
</evidence>
<organism evidence="2 3">
    <name type="scientific">Streptomyces phaeoluteigriseus</name>
    <dbReference type="NCBI Taxonomy" id="114686"/>
    <lineage>
        <taxon>Bacteria</taxon>
        <taxon>Bacillati</taxon>
        <taxon>Actinomycetota</taxon>
        <taxon>Actinomycetes</taxon>
        <taxon>Kitasatosporales</taxon>
        <taxon>Streptomycetaceae</taxon>
        <taxon>Streptomyces</taxon>
        <taxon>Streptomyces aurantiacus group</taxon>
    </lineage>
</organism>
<reference evidence="2 3" key="2">
    <citation type="submission" date="2017-02" db="EMBL/GenBank/DDBJ databases">
        <title>Draft genome sequence of Streptomyces phaeoluteigriseus type strain DSM41896.</title>
        <authorList>
            <person name="Salih T.S."/>
            <person name="Algora Gallardo L."/>
            <person name="Melo Santos T."/>
            <person name="Filgueira Martinez S."/>
            <person name="Herron P.R."/>
        </authorList>
    </citation>
    <scope>NUCLEOTIDE SEQUENCE [LARGE SCALE GENOMIC DNA]</scope>
    <source>
        <strain evidence="2 3">DSM 41896</strain>
    </source>
</reference>
<name>A0A1V6MV50_9ACTN</name>
<evidence type="ECO:0000256" key="1">
    <source>
        <dbReference type="SAM" id="MobiDB-lite"/>
    </source>
</evidence>
<dbReference type="Proteomes" id="UP000184286">
    <property type="component" value="Unassembled WGS sequence"/>
</dbReference>
<reference evidence="3" key="1">
    <citation type="submission" date="2016-11" db="EMBL/GenBank/DDBJ databases">
        <authorList>
            <person name="Schniete J.K."/>
            <person name="Salih T."/>
            <person name="Algora Gallardo L."/>
            <person name="Martinez Fernandez S."/>
            <person name="Herron P.R."/>
        </authorList>
    </citation>
    <scope>NUCLEOTIDE SEQUENCE [LARGE SCALE GENOMIC DNA]</scope>
    <source>
        <strain evidence="3">DSM 41896</strain>
    </source>
</reference>
<feature type="region of interest" description="Disordered" evidence="1">
    <location>
        <begin position="59"/>
        <end position="102"/>
    </location>
</feature>
<sequence>MDPRTLRAKAKWVHLDCSLSDAVGWILDGHAQRHTGANGNVWRTAPAYLQLAVEHARMEAQGEANERAATAGRRPQQAEERALRAEQRGRASLEQAAAEEER</sequence>
<protein>
    <submittedName>
        <fullName evidence="2">Uncharacterized protein</fullName>
    </submittedName>
</protein>
<dbReference type="EMBL" id="MPOH02000010">
    <property type="protein sequence ID" value="OQD56186.1"/>
    <property type="molecule type" value="Genomic_DNA"/>
</dbReference>
<comment type="caution">
    <text evidence="2">The sequence shown here is derived from an EMBL/GenBank/DDBJ whole genome shotgun (WGS) entry which is preliminary data.</text>
</comment>
<evidence type="ECO:0000313" key="3">
    <source>
        <dbReference type="Proteomes" id="UP000184286"/>
    </source>
</evidence>
<feature type="compositionally biased region" description="Basic and acidic residues" evidence="1">
    <location>
        <begin position="76"/>
        <end position="91"/>
    </location>
</feature>
<dbReference type="AlphaFoldDB" id="A0A1V6MV50"/>